<protein>
    <submittedName>
        <fullName evidence="3">Unannotated protein</fullName>
    </submittedName>
</protein>
<feature type="compositionally biased region" description="Polar residues" evidence="1">
    <location>
        <begin position="43"/>
        <end position="59"/>
    </location>
</feature>
<dbReference type="EMBL" id="CAEZTQ010000103">
    <property type="protein sequence ID" value="CAB4574099.1"/>
    <property type="molecule type" value="Genomic_DNA"/>
</dbReference>
<dbReference type="AlphaFoldDB" id="A0A6J6EF71"/>
<evidence type="ECO:0000313" key="3">
    <source>
        <dbReference type="EMBL" id="CAB4574099.1"/>
    </source>
</evidence>
<evidence type="ECO:0000256" key="1">
    <source>
        <dbReference type="SAM" id="MobiDB-lite"/>
    </source>
</evidence>
<dbReference type="EMBL" id="CAEZTC010000058">
    <property type="protein sequence ID" value="CAB4557718.1"/>
    <property type="molecule type" value="Genomic_DNA"/>
</dbReference>
<accession>A0A6J6EF71</accession>
<proteinExistence type="predicted"/>
<evidence type="ECO:0000313" key="2">
    <source>
        <dbReference type="EMBL" id="CAB4557718.1"/>
    </source>
</evidence>
<name>A0A6J6EF71_9ZZZZ</name>
<sequence>MSSTGRILEITPLLPWRPANLSPTEILRFCATNTFTNWFTPGGNSSPLSRENTLTSMTLPPSPCGTLSEVSRTSRAFSPKIARNKRSSGVNSVSPFGVTLPTRTSPGLTSAPIRMMPASSKSRTISSDKFGMSREISSGPNLVSRASTS</sequence>
<feature type="compositionally biased region" description="Polar residues" evidence="1">
    <location>
        <begin position="135"/>
        <end position="149"/>
    </location>
</feature>
<organism evidence="3">
    <name type="scientific">freshwater metagenome</name>
    <dbReference type="NCBI Taxonomy" id="449393"/>
    <lineage>
        <taxon>unclassified sequences</taxon>
        <taxon>metagenomes</taxon>
        <taxon>ecological metagenomes</taxon>
    </lineage>
</organism>
<gene>
    <name evidence="2" type="ORF">UFOPK1572_00600</name>
    <name evidence="3" type="ORF">UFOPK1704_00611</name>
</gene>
<reference evidence="3" key="1">
    <citation type="submission" date="2020-05" db="EMBL/GenBank/DDBJ databases">
        <authorList>
            <person name="Chiriac C."/>
            <person name="Salcher M."/>
            <person name="Ghai R."/>
            <person name="Kavagutti S V."/>
        </authorList>
    </citation>
    <scope>NUCLEOTIDE SEQUENCE</scope>
</reference>
<feature type="region of interest" description="Disordered" evidence="1">
    <location>
        <begin position="43"/>
        <end position="149"/>
    </location>
</feature>